<dbReference type="InterPro" id="IPR001841">
    <property type="entry name" value="Znf_RING"/>
</dbReference>
<dbReference type="PANTHER" id="PTHR10131">
    <property type="entry name" value="TNF RECEPTOR ASSOCIATED FACTOR"/>
    <property type="match status" value="1"/>
</dbReference>
<evidence type="ECO:0000256" key="7">
    <source>
        <dbReference type="PROSITE-ProRule" id="PRU00207"/>
    </source>
</evidence>
<dbReference type="PROSITE" id="PS50089">
    <property type="entry name" value="ZF_RING_2"/>
    <property type="match status" value="1"/>
</dbReference>
<evidence type="ECO:0000313" key="12">
    <source>
        <dbReference type="Proteomes" id="UP000594262"/>
    </source>
</evidence>
<feature type="domain" description="TRAF-type" evidence="10">
    <location>
        <begin position="104"/>
        <end position="150"/>
    </location>
</feature>
<keyword evidence="2" id="KW-0963">Cytoplasm</keyword>
<dbReference type="InterPro" id="IPR001293">
    <property type="entry name" value="Znf_TRAF"/>
</dbReference>
<evidence type="ECO:0000256" key="4">
    <source>
        <dbReference type="ARBA" id="ARBA00022737"/>
    </source>
</evidence>
<dbReference type="InterPro" id="IPR013083">
    <property type="entry name" value="Znf_RING/FYVE/PHD"/>
</dbReference>
<sequence length="402" mass="46509">MTKGGYDVELVNGELENDITCSICLFILKDPMQAIECGHRFCKTCVAGLQKGINGNYICPQDRIETPLYPDKGKGREISNLIVKCSRNKLGCAWIKELRELDNHLAQCEFELVQCVIEACSMTFQRQFENEHYSKECYYRLKMCSFCSEEYILAYEEEHIEDCEQFPLCCDFCNAVEIAKSEMETHLLHDCKKLRHSCPFANLGCEKKMFLEDLKVHEANSHDYHLQLASNKIALQDQVISEQTQNVEMLLRKIEKLENKPSVLSDVHVWSIPSFTREIEKAEENLYLSKLIYTADGYKMEFLLYPNGDLDRAVSCFCKSVEGSFADLLKWPMKKVIRVSILDKNDNLKSVCKLKTENHNSFKEPVHKHKPRGWKRFIPHDQLPILLHNDTLTLKTNISDAV</sequence>
<dbReference type="InterPro" id="IPR002083">
    <property type="entry name" value="MATH/TRAF_dom"/>
</dbReference>
<dbReference type="PANTHER" id="PTHR10131:SF94">
    <property type="entry name" value="TNF RECEPTOR-ASSOCIATED FACTOR 4"/>
    <property type="match status" value="1"/>
</dbReference>
<feature type="domain" description="TRAF-type" evidence="10">
    <location>
        <begin position="159"/>
        <end position="215"/>
    </location>
</feature>
<dbReference type="EnsemblMetazoa" id="CLYHEMT010165.1">
    <property type="protein sequence ID" value="CLYHEMP010165.1"/>
    <property type="gene ID" value="CLYHEMG010165"/>
</dbReference>
<dbReference type="Gene3D" id="3.30.40.10">
    <property type="entry name" value="Zinc/RING finger domain, C3HC4 (zinc finger)"/>
    <property type="match status" value="2"/>
</dbReference>
<keyword evidence="6 7" id="KW-0862">Zinc</keyword>
<dbReference type="InterPro" id="IPR018957">
    <property type="entry name" value="Znf_C3HC4_RING-type"/>
</dbReference>
<dbReference type="PROSITE" id="PS50145">
    <property type="entry name" value="ZF_TRAF"/>
    <property type="match status" value="2"/>
</dbReference>
<accession>A0A7M5VF32</accession>
<dbReference type="SUPFAM" id="SSF49599">
    <property type="entry name" value="TRAF domain-like"/>
    <property type="match status" value="2"/>
</dbReference>
<keyword evidence="12" id="KW-1185">Reference proteome</keyword>
<dbReference type="InterPro" id="IPR017907">
    <property type="entry name" value="Znf_RING_CS"/>
</dbReference>
<dbReference type="AlphaFoldDB" id="A0A7M5VF32"/>
<dbReference type="Gene3D" id="2.60.210.10">
    <property type="entry name" value="Apoptosis, Tumor Necrosis Factor Receptor Associated Protein 2, Chain A"/>
    <property type="match status" value="1"/>
</dbReference>
<reference evidence="11" key="1">
    <citation type="submission" date="2021-01" db="UniProtKB">
        <authorList>
            <consortium name="EnsemblMetazoa"/>
        </authorList>
    </citation>
    <scope>IDENTIFICATION</scope>
</reference>
<keyword evidence="4" id="KW-0677">Repeat</keyword>
<dbReference type="GO" id="GO:0008270">
    <property type="term" value="F:zinc ion binding"/>
    <property type="evidence" value="ECO:0007669"/>
    <property type="project" value="UniProtKB-KW"/>
</dbReference>
<dbReference type="Pfam" id="PF02176">
    <property type="entry name" value="zf-TRAF"/>
    <property type="match status" value="1"/>
</dbReference>
<evidence type="ECO:0000259" key="10">
    <source>
        <dbReference type="PROSITE" id="PS50145"/>
    </source>
</evidence>
<keyword evidence="3 7" id="KW-0479">Metal-binding</keyword>
<feature type="zinc finger region" description="TRAF-type" evidence="7">
    <location>
        <begin position="104"/>
        <end position="150"/>
    </location>
</feature>
<evidence type="ECO:0000256" key="2">
    <source>
        <dbReference type="ARBA" id="ARBA00022490"/>
    </source>
</evidence>
<feature type="domain" description="MATH" evidence="9">
    <location>
        <begin position="265"/>
        <end position="398"/>
    </location>
</feature>
<evidence type="ECO:0000256" key="1">
    <source>
        <dbReference type="ARBA" id="ARBA00004496"/>
    </source>
</evidence>
<dbReference type="Pfam" id="PF22486">
    <property type="entry name" value="MATH_2"/>
    <property type="match status" value="1"/>
</dbReference>
<proteinExistence type="predicted"/>
<dbReference type="SMART" id="SM00184">
    <property type="entry name" value="RING"/>
    <property type="match status" value="1"/>
</dbReference>
<protein>
    <submittedName>
        <fullName evidence="11">Uncharacterized protein</fullName>
    </submittedName>
</protein>
<comment type="subcellular location">
    <subcellularLocation>
        <location evidence="1">Cytoplasm</location>
    </subcellularLocation>
</comment>
<feature type="zinc finger region" description="TRAF-type" evidence="7">
    <location>
        <begin position="159"/>
        <end position="215"/>
    </location>
</feature>
<dbReference type="InterPro" id="IPR008974">
    <property type="entry name" value="TRAF-like"/>
</dbReference>
<evidence type="ECO:0000256" key="5">
    <source>
        <dbReference type="ARBA" id="ARBA00022771"/>
    </source>
</evidence>
<dbReference type="PROSITE" id="PS00518">
    <property type="entry name" value="ZF_RING_1"/>
    <property type="match status" value="1"/>
</dbReference>
<keyword evidence="5 7" id="KW-0863">Zinc-finger</keyword>
<evidence type="ECO:0000259" key="8">
    <source>
        <dbReference type="PROSITE" id="PS50089"/>
    </source>
</evidence>
<dbReference type="Proteomes" id="UP000594262">
    <property type="component" value="Unplaced"/>
</dbReference>
<dbReference type="OrthoDB" id="5945562at2759"/>
<feature type="domain" description="RING-type" evidence="8">
    <location>
        <begin position="21"/>
        <end position="63"/>
    </location>
</feature>
<dbReference type="PROSITE" id="PS50144">
    <property type="entry name" value="MATH"/>
    <property type="match status" value="1"/>
</dbReference>
<dbReference type="SUPFAM" id="SSF57850">
    <property type="entry name" value="RING/U-box"/>
    <property type="match status" value="1"/>
</dbReference>
<evidence type="ECO:0000259" key="9">
    <source>
        <dbReference type="PROSITE" id="PS50144"/>
    </source>
</evidence>
<dbReference type="GO" id="GO:0005737">
    <property type="term" value="C:cytoplasm"/>
    <property type="evidence" value="ECO:0007669"/>
    <property type="project" value="UniProtKB-SubCell"/>
</dbReference>
<dbReference type="Pfam" id="PF00097">
    <property type="entry name" value="zf-C3HC4"/>
    <property type="match status" value="1"/>
</dbReference>
<evidence type="ECO:0000256" key="3">
    <source>
        <dbReference type="ARBA" id="ARBA00022723"/>
    </source>
</evidence>
<evidence type="ECO:0000256" key="6">
    <source>
        <dbReference type="ARBA" id="ARBA00022833"/>
    </source>
</evidence>
<name>A0A7M5VF32_9CNID</name>
<evidence type="ECO:0000313" key="11">
    <source>
        <dbReference type="EnsemblMetazoa" id="CLYHEMP010165.1"/>
    </source>
</evidence>
<organism evidence="11 12">
    <name type="scientific">Clytia hemisphaerica</name>
    <dbReference type="NCBI Taxonomy" id="252671"/>
    <lineage>
        <taxon>Eukaryota</taxon>
        <taxon>Metazoa</taxon>
        <taxon>Cnidaria</taxon>
        <taxon>Hydrozoa</taxon>
        <taxon>Hydroidolina</taxon>
        <taxon>Leptothecata</taxon>
        <taxon>Obeliida</taxon>
        <taxon>Clytiidae</taxon>
        <taxon>Clytia</taxon>
    </lineage>
</organism>